<dbReference type="SUPFAM" id="SSF82199">
    <property type="entry name" value="SET domain"/>
    <property type="match status" value="1"/>
</dbReference>
<evidence type="ECO:0000256" key="9">
    <source>
        <dbReference type="ARBA" id="ARBA00093680"/>
    </source>
</evidence>
<dbReference type="Pfam" id="PF00856">
    <property type="entry name" value="SET"/>
    <property type="match status" value="1"/>
</dbReference>
<keyword evidence="4" id="KW-0479">Metal-binding</keyword>
<dbReference type="GO" id="GO:0042826">
    <property type="term" value="F:histone deacetylase binding"/>
    <property type="evidence" value="ECO:0007669"/>
    <property type="project" value="TreeGrafter"/>
</dbReference>
<keyword evidence="5" id="KW-0863">Zinc-finger</keyword>
<evidence type="ECO:0000313" key="12">
    <source>
        <dbReference type="EMBL" id="OXA57797.1"/>
    </source>
</evidence>
<dbReference type="OMA" id="CNAYEIV"/>
<dbReference type="Gene3D" id="1.10.220.160">
    <property type="match status" value="1"/>
</dbReference>
<dbReference type="OrthoDB" id="5945798at2759"/>
<dbReference type="InterPro" id="IPR052097">
    <property type="entry name" value="SET-MYND_domain_protein"/>
</dbReference>
<keyword evidence="2" id="KW-0808">Transferase</keyword>
<dbReference type="Gene3D" id="1.25.40.10">
    <property type="entry name" value="Tetratricopeptide repeat domain"/>
    <property type="match status" value="1"/>
</dbReference>
<dbReference type="PANTHER" id="PTHR46165:SF6">
    <property type="entry name" value="SET AND MYND DOMAIN-CONTAINING PROTEIN 4-LIKE PROTEIN"/>
    <property type="match status" value="1"/>
</dbReference>
<dbReference type="PROSITE" id="PS01360">
    <property type="entry name" value="ZF_MYND_1"/>
    <property type="match status" value="1"/>
</dbReference>
<dbReference type="GO" id="GO:0008170">
    <property type="term" value="F:N-methyltransferase activity"/>
    <property type="evidence" value="ECO:0007669"/>
    <property type="project" value="UniProtKB-ARBA"/>
</dbReference>
<name>A0A226EL01_FOLCA</name>
<keyword evidence="3" id="KW-0949">S-adenosyl-L-methionine</keyword>
<dbReference type="GO" id="GO:0008270">
    <property type="term" value="F:zinc ion binding"/>
    <property type="evidence" value="ECO:0007669"/>
    <property type="project" value="UniProtKB-KW"/>
</dbReference>
<dbReference type="PROSITE" id="PS50280">
    <property type="entry name" value="SET"/>
    <property type="match status" value="1"/>
</dbReference>
<dbReference type="InterPro" id="IPR002893">
    <property type="entry name" value="Znf_MYND"/>
</dbReference>
<gene>
    <name evidence="12" type="ORF">Fcan01_07132</name>
</gene>
<evidence type="ECO:0000256" key="10">
    <source>
        <dbReference type="SAM" id="MobiDB-lite"/>
    </source>
</evidence>
<dbReference type="GO" id="GO:0008276">
    <property type="term" value="F:protein methyltransferase activity"/>
    <property type="evidence" value="ECO:0007669"/>
    <property type="project" value="UniProtKB-ARBA"/>
</dbReference>
<evidence type="ECO:0000256" key="5">
    <source>
        <dbReference type="ARBA" id="ARBA00022771"/>
    </source>
</evidence>
<dbReference type="GO" id="GO:0005737">
    <property type="term" value="C:cytoplasm"/>
    <property type="evidence" value="ECO:0007669"/>
    <property type="project" value="TreeGrafter"/>
</dbReference>
<reference evidence="12 13" key="1">
    <citation type="submission" date="2015-12" db="EMBL/GenBank/DDBJ databases">
        <title>The genome of Folsomia candida.</title>
        <authorList>
            <person name="Faddeeva A."/>
            <person name="Derks M.F."/>
            <person name="Anvar Y."/>
            <person name="Smit S."/>
            <person name="Van Straalen N."/>
            <person name="Roelofs D."/>
        </authorList>
    </citation>
    <scope>NUCLEOTIDE SEQUENCE [LARGE SCALE GENOMIC DNA]</scope>
    <source>
        <strain evidence="12 13">VU population</strain>
        <tissue evidence="12">Whole body</tissue>
    </source>
</reference>
<dbReference type="InterPro" id="IPR046341">
    <property type="entry name" value="SET_dom_sf"/>
</dbReference>
<proteinExistence type="predicted"/>
<comment type="function">
    <text evidence="7">Protein-lysine N-methyltransferase. Monomethylates PRMT5, modulating its transcriptional activity. May also act as a histone methyltransferase. Plays a critical role in cardiac development. Acts as a key epigenetic regulator of gene expression during cardiac development via its dual activities as a methyltransferase and negative regulator of HDAC1.</text>
</comment>
<dbReference type="CDD" id="cd10536">
    <property type="entry name" value="SET_SMYD4"/>
    <property type="match status" value="1"/>
</dbReference>
<dbReference type="Proteomes" id="UP000198287">
    <property type="component" value="Unassembled WGS sequence"/>
</dbReference>
<keyword evidence="13" id="KW-1185">Reference proteome</keyword>
<dbReference type="GO" id="GO:0005634">
    <property type="term" value="C:nucleus"/>
    <property type="evidence" value="ECO:0007669"/>
    <property type="project" value="TreeGrafter"/>
</dbReference>
<dbReference type="AlphaFoldDB" id="A0A226EL01"/>
<protein>
    <recommendedName>
        <fullName evidence="8">Protein-lysine N-methyltransferase SMYD4</fullName>
    </recommendedName>
    <alternativeName>
        <fullName evidence="9">SET and MYND domain-containing protein 4</fullName>
    </alternativeName>
</protein>
<dbReference type="SUPFAM" id="SSF144232">
    <property type="entry name" value="HIT/MYND zinc finger-like"/>
    <property type="match status" value="1"/>
</dbReference>
<dbReference type="SUPFAM" id="SSF48452">
    <property type="entry name" value="TPR-like"/>
    <property type="match status" value="1"/>
</dbReference>
<dbReference type="InterPro" id="IPR001214">
    <property type="entry name" value="SET_dom"/>
</dbReference>
<evidence type="ECO:0000256" key="4">
    <source>
        <dbReference type="ARBA" id="ARBA00022723"/>
    </source>
</evidence>
<accession>A0A226EL01</accession>
<feature type="region of interest" description="Disordered" evidence="10">
    <location>
        <begin position="239"/>
        <end position="261"/>
    </location>
</feature>
<evidence type="ECO:0000256" key="7">
    <source>
        <dbReference type="ARBA" id="ARBA00093423"/>
    </source>
</evidence>
<feature type="compositionally biased region" description="Basic and acidic residues" evidence="10">
    <location>
        <begin position="250"/>
        <end position="261"/>
    </location>
</feature>
<dbReference type="EMBL" id="LNIX01000003">
    <property type="protein sequence ID" value="OXA57797.1"/>
    <property type="molecule type" value="Genomic_DNA"/>
</dbReference>
<keyword evidence="1" id="KW-0489">Methyltransferase</keyword>
<dbReference type="Gene3D" id="2.170.270.10">
    <property type="entry name" value="SET domain"/>
    <property type="match status" value="1"/>
</dbReference>
<comment type="caution">
    <text evidence="12">The sequence shown here is derived from an EMBL/GenBank/DDBJ whole genome shotgun (WGS) entry which is preliminary data.</text>
</comment>
<evidence type="ECO:0000256" key="8">
    <source>
        <dbReference type="ARBA" id="ARBA00093635"/>
    </source>
</evidence>
<evidence type="ECO:0000256" key="1">
    <source>
        <dbReference type="ARBA" id="ARBA00022603"/>
    </source>
</evidence>
<sequence>MDSVNIQNFDALYAIICNRLRESGESIRIIDEISNSDSDIIRVQSIIKSDSEVLNLFSKNIAPHYSTKDETRAKQLLTEACSQNSLALINQALQLSFITAESNIAPENGLSAMQIIDAKVLQQFLDSSQTRQCTNNENFFVSEIFSRRSAILFQYGKFESCIRDTFRCVNLLGGNKTYEIVLRLALSYKQLGNYNESKSVAQHALEVLRGSSMDNEFKGKETVRLIAIIKDIQQSLGAGGNSVGKTSAGNKDKEKAAAGGKSHDSTHVFKCELFEGRHKFLGAASSALELIYSETKGRHVIANRNIPPGSTLIIENPFSWSVTPTEYSYVCQYCLASEPASSDGIACACCSAVIFCNEECRDKAMKLFHKYECTIFKLLDSSEKLGKMGVLCFRTVCQVPLEELIVMHNALLAHSSDKSSPSSSNPLLMGFTTSTKKLDSSHYSSVFAQTTNSDLRTGADLLKRTYAAIYLTLCLRFVGYFNNNHGSELSNEMSETEVIVASVLLRHLQSASCNAYGVNHIAAVGAKPGSRAMENIEVGGGTFPMISTTNHSCNPNIYRFNVGKRCVVKSLVEIKQGEEILDSYGPGFTITSRHQRQNELENQYCFKCQCVACCNNWPTFEELRNPNRQTTYRFSCPHCDAGQFETTSIKDKQKCQHCNKLVDFKKLQKLLKSAGEKYARAKDCVLKQKLDAAENIEKHLCNYILAISKVMIIPTKESVEAQEVLKLFYNLTVRNGILTL</sequence>
<dbReference type="STRING" id="158441.A0A226EL01"/>
<evidence type="ECO:0000256" key="2">
    <source>
        <dbReference type="ARBA" id="ARBA00022679"/>
    </source>
</evidence>
<feature type="domain" description="SET" evidence="11">
    <location>
        <begin position="286"/>
        <end position="585"/>
    </location>
</feature>
<dbReference type="Gene3D" id="6.10.140.2220">
    <property type="match status" value="1"/>
</dbReference>
<organism evidence="12 13">
    <name type="scientific">Folsomia candida</name>
    <name type="common">Springtail</name>
    <dbReference type="NCBI Taxonomy" id="158441"/>
    <lineage>
        <taxon>Eukaryota</taxon>
        <taxon>Metazoa</taxon>
        <taxon>Ecdysozoa</taxon>
        <taxon>Arthropoda</taxon>
        <taxon>Hexapoda</taxon>
        <taxon>Collembola</taxon>
        <taxon>Entomobryomorpha</taxon>
        <taxon>Isotomoidea</taxon>
        <taxon>Isotomidae</taxon>
        <taxon>Proisotominae</taxon>
        <taxon>Folsomia</taxon>
    </lineage>
</organism>
<evidence type="ECO:0000256" key="6">
    <source>
        <dbReference type="ARBA" id="ARBA00022833"/>
    </source>
</evidence>
<evidence type="ECO:0000259" key="11">
    <source>
        <dbReference type="PROSITE" id="PS50280"/>
    </source>
</evidence>
<keyword evidence="6" id="KW-0862">Zinc</keyword>
<dbReference type="GO" id="GO:0032259">
    <property type="term" value="P:methylation"/>
    <property type="evidence" value="ECO:0007669"/>
    <property type="project" value="UniProtKB-KW"/>
</dbReference>
<dbReference type="InterPro" id="IPR011990">
    <property type="entry name" value="TPR-like_helical_dom_sf"/>
</dbReference>
<dbReference type="PANTHER" id="PTHR46165">
    <property type="entry name" value="SET AND MYND DOMAIN-CONTAINING PROTEIN 4"/>
    <property type="match status" value="1"/>
</dbReference>
<dbReference type="InterPro" id="IPR044421">
    <property type="entry name" value="SMYD4_SET"/>
</dbReference>
<dbReference type="GO" id="GO:0008757">
    <property type="term" value="F:S-adenosylmethionine-dependent methyltransferase activity"/>
    <property type="evidence" value="ECO:0007669"/>
    <property type="project" value="UniProtKB-ARBA"/>
</dbReference>
<evidence type="ECO:0000313" key="13">
    <source>
        <dbReference type="Proteomes" id="UP000198287"/>
    </source>
</evidence>
<evidence type="ECO:0000256" key="3">
    <source>
        <dbReference type="ARBA" id="ARBA00022691"/>
    </source>
</evidence>